<dbReference type="GO" id="GO:0031419">
    <property type="term" value="F:cobalamin binding"/>
    <property type="evidence" value="ECO:0007669"/>
    <property type="project" value="UniProtKB-KW"/>
</dbReference>
<keyword evidence="5" id="KW-0413">Isomerase</keyword>
<dbReference type="AlphaFoldDB" id="A0A7S3AE50"/>
<evidence type="ECO:0000256" key="5">
    <source>
        <dbReference type="ARBA" id="ARBA00023235"/>
    </source>
</evidence>
<dbReference type="SUPFAM" id="SSF52242">
    <property type="entry name" value="Cobalamin (vitamin B12)-binding domain"/>
    <property type="match status" value="1"/>
</dbReference>
<dbReference type="GO" id="GO:0046872">
    <property type="term" value="F:metal ion binding"/>
    <property type="evidence" value="ECO:0007669"/>
    <property type="project" value="UniProtKB-KW"/>
</dbReference>
<proteinExistence type="inferred from homology"/>
<comment type="cofactor">
    <cofactor evidence="1">
        <name>adenosylcob(III)alamin</name>
        <dbReference type="ChEBI" id="CHEBI:18408"/>
    </cofactor>
</comment>
<name>A0A7S3AE50_9EUKA</name>
<evidence type="ECO:0000313" key="8">
    <source>
        <dbReference type="EMBL" id="CAE0101492.1"/>
    </source>
</evidence>
<dbReference type="Pfam" id="PF01642">
    <property type="entry name" value="MM_CoA_mutase"/>
    <property type="match status" value="1"/>
</dbReference>
<sequence>MAYTSGHMPRFNSISVSGYHMQEAGADAKLELAFTIADGLEYVRTAVSNSYGAITVDDIAPRISFFFGIGMNFYMEVAKLRAARQLWASLMKKHFDPKDARSLMLRTHCQTSGWSLQEQEPFNNVMRTTIEAMAAIMGGTQSLHTNSFDEAIGLPTDFAASLARNTQLILANETGIPAVVDPWAGSYMMESLTAQLVKEAEIIIEEVEAMGGMAAAVASGMPKQRIESSAARKQARIDSANDVIVGVNKFKPAAGREQPAPEVRVIDNSAVITEQLTKLARLRAERDDASVAAALRALTDAAGSGEGNLMALAIEAARAKCTVGEISDALEKQWGRYTPSFSMASGSYVDEYGRSSDEIDQTVTAAAEFEEAHGRRPRILVAKMGQDGHDRGANVIASAFADLGFDVDVGPLFATPEEVAMQAIDADVHVVGISSQAAGHKTLVPELIEELRRQQHDAMVVCGGVIPAVDYEFLHERGVAAIFGPGTQIPAAARTIIRDLTAEIAARGGPR</sequence>
<feature type="domain" description="B12-binding" evidence="7">
    <location>
        <begin position="376"/>
        <end position="507"/>
    </location>
</feature>
<dbReference type="GO" id="GO:0004494">
    <property type="term" value="F:methylmalonyl-CoA mutase activity"/>
    <property type="evidence" value="ECO:0007669"/>
    <property type="project" value="UniProtKB-EC"/>
</dbReference>
<gene>
    <name evidence="8" type="ORF">HERI1096_LOCUS2576</name>
</gene>
<dbReference type="CDD" id="cd02071">
    <property type="entry name" value="MM_CoA_mut_B12_BD"/>
    <property type="match status" value="1"/>
</dbReference>
<dbReference type="InterPro" id="IPR006099">
    <property type="entry name" value="MeMalonylCoA_mutase_a/b_cat"/>
</dbReference>
<evidence type="ECO:0000256" key="4">
    <source>
        <dbReference type="ARBA" id="ARBA00022723"/>
    </source>
</evidence>
<keyword evidence="6" id="KW-0170">Cobalt</keyword>
<dbReference type="InterPro" id="IPR006158">
    <property type="entry name" value="Cobalamin-bd"/>
</dbReference>
<dbReference type="NCBIfam" id="TIGR00641">
    <property type="entry name" value="acid_CoA_mut_N"/>
    <property type="match status" value="1"/>
</dbReference>
<dbReference type="NCBIfam" id="TIGR00640">
    <property type="entry name" value="acid_CoA_mut_C"/>
    <property type="match status" value="1"/>
</dbReference>
<dbReference type="PROSITE" id="PS51332">
    <property type="entry name" value="B12_BINDING"/>
    <property type="match status" value="1"/>
</dbReference>
<evidence type="ECO:0000259" key="7">
    <source>
        <dbReference type="PROSITE" id="PS51332"/>
    </source>
</evidence>
<dbReference type="PANTHER" id="PTHR48101">
    <property type="entry name" value="METHYLMALONYL-COA MUTASE, MITOCHONDRIAL-RELATED"/>
    <property type="match status" value="1"/>
</dbReference>
<organism evidence="8">
    <name type="scientific">Haptolina ericina</name>
    <dbReference type="NCBI Taxonomy" id="156174"/>
    <lineage>
        <taxon>Eukaryota</taxon>
        <taxon>Haptista</taxon>
        <taxon>Haptophyta</taxon>
        <taxon>Prymnesiophyceae</taxon>
        <taxon>Prymnesiales</taxon>
        <taxon>Prymnesiaceae</taxon>
        <taxon>Haptolina</taxon>
    </lineage>
</organism>
<dbReference type="Gene3D" id="3.20.20.240">
    <property type="entry name" value="Methylmalonyl-CoA mutase"/>
    <property type="match status" value="1"/>
</dbReference>
<evidence type="ECO:0000256" key="1">
    <source>
        <dbReference type="ARBA" id="ARBA00001922"/>
    </source>
</evidence>
<dbReference type="Gene3D" id="3.40.50.280">
    <property type="entry name" value="Cobalamin-binding domain"/>
    <property type="match status" value="1"/>
</dbReference>
<evidence type="ECO:0000256" key="2">
    <source>
        <dbReference type="ARBA" id="ARBA00008465"/>
    </source>
</evidence>
<protein>
    <recommendedName>
        <fullName evidence="7">B12-binding domain-containing protein</fullName>
    </recommendedName>
</protein>
<dbReference type="GO" id="GO:0005739">
    <property type="term" value="C:mitochondrion"/>
    <property type="evidence" value="ECO:0007669"/>
    <property type="project" value="TreeGrafter"/>
</dbReference>
<keyword evidence="3" id="KW-0846">Cobalamin</keyword>
<dbReference type="InterPro" id="IPR016176">
    <property type="entry name" value="Cbl-dep_enz_cat"/>
</dbReference>
<dbReference type="InterPro" id="IPR036724">
    <property type="entry name" value="Cobalamin-bd_sf"/>
</dbReference>
<dbReference type="PANTHER" id="PTHR48101:SF4">
    <property type="entry name" value="METHYLMALONYL-COA MUTASE, MITOCHONDRIAL"/>
    <property type="match status" value="1"/>
</dbReference>
<evidence type="ECO:0000256" key="6">
    <source>
        <dbReference type="ARBA" id="ARBA00023285"/>
    </source>
</evidence>
<accession>A0A7S3AE50</accession>
<evidence type="ECO:0000256" key="3">
    <source>
        <dbReference type="ARBA" id="ARBA00022628"/>
    </source>
</evidence>
<dbReference type="InterPro" id="IPR006159">
    <property type="entry name" value="Acid_CoA_mut_C"/>
</dbReference>
<dbReference type="Pfam" id="PF02310">
    <property type="entry name" value="B12-binding"/>
    <property type="match status" value="1"/>
</dbReference>
<dbReference type="InterPro" id="IPR006098">
    <property type="entry name" value="MMCoA_mutase_a_cat"/>
</dbReference>
<reference evidence="8" key="1">
    <citation type="submission" date="2021-01" db="EMBL/GenBank/DDBJ databases">
        <authorList>
            <person name="Corre E."/>
            <person name="Pelletier E."/>
            <person name="Niang G."/>
            <person name="Scheremetjew M."/>
            <person name="Finn R."/>
            <person name="Kale V."/>
            <person name="Holt S."/>
            <person name="Cochrane G."/>
            <person name="Meng A."/>
            <person name="Brown T."/>
            <person name="Cohen L."/>
        </authorList>
    </citation>
    <scope>NUCLEOTIDE SEQUENCE</scope>
    <source>
        <strain evidence="8">CCMP281</strain>
    </source>
</reference>
<dbReference type="GO" id="GO:0019678">
    <property type="term" value="P:propionate metabolic process, methylmalonyl pathway"/>
    <property type="evidence" value="ECO:0007669"/>
    <property type="project" value="TreeGrafter"/>
</dbReference>
<dbReference type="EMBL" id="HBHX01004764">
    <property type="protein sequence ID" value="CAE0101492.1"/>
    <property type="molecule type" value="Transcribed_RNA"/>
</dbReference>
<dbReference type="SUPFAM" id="SSF51703">
    <property type="entry name" value="Cobalamin (vitamin B12)-dependent enzymes"/>
    <property type="match status" value="1"/>
</dbReference>
<comment type="similarity">
    <text evidence="2">Belongs to the methylmalonyl-CoA mutase family.</text>
</comment>
<keyword evidence="4" id="KW-0479">Metal-binding</keyword>